<dbReference type="InterPro" id="IPR014752">
    <property type="entry name" value="Arrestin-like_C"/>
</dbReference>
<dbReference type="Pfam" id="PF15373">
    <property type="entry name" value="SAXO5-like"/>
    <property type="match status" value="1"/>
</dbReference>
<protein>
    <recommendedName>
        <fullName evidence="3">Arrestin-like N-terminal domain-containing protein</fullName>
    </recommendedName>
</protein>
<accession>A0ABD1JTG0</accession>
<sequence>MSAMTGALIPAQPTGKDFLKSSNVLAVRDSDGITPDQIYLSTCQRDFRTASHFAKCATLSQPTPAQIEHMDHRILERCTEALRSFKCPLPQSIHRMPAWAKLGTNLKMHADHRQATFITTKAEGFRPPPASSASRLTRPKVAPLRSSGDERLPQTTHRETFPAYTVLPVVKAPARHLGGESTIRGDNGRVCFSTHHKEAFQGTWCPPPALVEKQFRSSLPMGDPEKLVERETTQAASFTPPRAPRPAGVMERLKVNLGDTDNKWVSTTADAYRRVKAERVLQRHRTTRCSMPMGDVDPEQNRARMTTTNKVFFSEENHRELPARVDGSKLRTRSNVQFGRPSLGKMFYKTSSGLDYPRKEGLRAQPHTHPSGHVLSALEPEPAITTVQRDYRASNGRRQELPPTQLKRVKESHISPPCKEHHFSTTHNEAFIPLPLCKQLPIDTYSQLYSHNFLRFEREDLKFHVLYHLKMLFKSIKSFQLELDGPDDAVYTSGEMVTGQVVLELNRDIKVRSMRVLGRGVAMAHWLENRSVGMNTVYSDYTSKITYFRKRQHLIRGN</sequence>
<keyword evidence="5" id="KW-1185">Reference proteome</keyword>
<proteinExistence type="inferred from homology"/>
<feature type="region of interest" description="Disordered" evidence="2">
    <location>
        <begin position="123"/>
        <end position="152"/>
    </location>
</feature>
<dbReference type="Gene3D" id="2.60.40.640">
    <property type="match status" value="1"/>
</dbReference>
<organism evidence="4 5">
    <name type="scientific">Coilia grayii</name>
    <name type="common">Gray's grenadier anchovy</name>
    <dbReference type="NCBI Taxonomy" id="363190"/>
    <lineage>
        <taxon>Eukaryota</taxon>
        <taxon>Metazoa</taxon>
        <taxon>Chordata</taxon>
        <taxon>Craniata</taxon>
        <taxon>Vertebrata</taxon>
        <taxon>Euteleostomi</taxon>
        <taxon>Actinopterygii</taxon>
        <taxon>Neopterygii</taxon>
        <taxon>Teleostei</taxon>
        <taxon>Clupei</taxon>
        <taxon>Clupeiformes</taxon>
        <taxon>Clupeoidei</taxon>
        <taxon>Engraulidae</taxon>
        <taxon>Coilinae</taxon>
        <taxon>Coilia</taxon>
    </lineage>
</organism>
<evidence type="ECO:0000256" key="2">
    <source>
        <dbReference type="SAM" id="MobiDB-lite"/>
    </source>
</evidence>
<dbReference type="EMBL" id="JBHFQA010000012">
    <property type="protein sequence ID" value="KAL2090137.1"/>
    <property type="molecule type" value="Genomic_DNA"/>
</dbReference>
<gene>
    <name evidence="4" type="ORF">ACEWY4_014825</name>
</gene>
<feature type="domain" description="Arrestin-like N-terminal" evidence="3">
    <location>
        <begin position="480"/>
        <end position="555"/>
    </location>
</feature>
<evidence type="ECO:0000313" key="4">
    <source>
        <dbReference type="EMBL" id="KAL2090137.1"/>
    </source>
</evidence>
<name>A0ABD1JTG0_9TELE</name>
<dbReference type="AlphaFoldDB" id="A0ABD1JTG0"/>
<evidence type="ECO:0000256" key="1">
    <source>
        <dbReference type="ARBA" id="ARBA00005298"/>
    </source>
</evidence>
<comment type="similarity">
    <text evidence="1">Belongs to the arrestin family.</text>
</comment>
<evidence type="ECO:0000259" key="3">
    <source>
        <dbReference type="Pfam" id="PF00339"/>
    </source>
</evidence>
<dbReference type="InterPro" id="IPR028001">
    <property type="entry name" value="SAXO5"/>
</dbReference>
<dbReference type="Pfam" id="PF00339">
    <property type="entry name" value="Arrestin_N"/>
    <property type="match status" value="1"/>
</dbReference>
<comment type="caution">
    <text evidence="4">The sequence shown here is derived from an EMBL/GenBank/DDBJ whole genome shotgun (WGS) entry which is preliminary data.</text>
</comment>
<dbReference type="InterPro" id="IPR011021">
    <property type="entry name" value="Arrestin-like_N"/>
</dbReference>
<dbReference type="PANTHER" id="PTHR34828">
    <property type="entry name" value="TESTIS-EXPRESSED PROTEIN 45"/>
    <property type="match status" value="1"/>
</dbReference>
<reference evidence="4 5" key="1">
    <citation type="submission" date="2024-09" db="EMBL/GenBank/DDBJ databases">
        <title>A chromosome-level genome assembly of Gray's grenadier anchovy, Coilia grayii.</title>
        <authorList>
            <person name="Fu Z."/>
        </authorList>
    </citation>
    <scope>NUCLEOTIDE SEQUENCE [LARGE SCALE GENOMIC DNA]</scope>
    <source>
        <strain evidence="4">G4</strain>
        <tissue evidence="4">Muscle</tissue>
    </source>
</reference>
<evidence type="ECO:0000313" key="5">
    <source>
        <dbReference type="Proteomes" id="UP001591681"/>
    </source>
</evidence>
<dbReference type="Proteomes" id="UP001591681">
    <property type="component" value="Unassembled WGS sequence"/>
</dbReference>
<dbReference type="PANTHER" id="PTHR34828:SF1">
    <property type="entry name" value="TESTIS-EXPRESSED PROTEIN 45"/>
    <property type="match status" value="1"/>
</dbReference>